<sequence length="450" mass="50187">MSAKQGLNTRSSATKRILQEHREFLADPSPEFVAHPLEDDIFEWHVTVRGVENSEYAGGIYHLRIMLKNQYPMQAPDMLVMTPQGRFEPNRKICIDGLTSFHEGSWRPAWGVRTAIVGLMSFWSQSGEALAGVGAMNCDKEERKRLAKLSVDWCCPVCEKSNKEIMRQHEEDINVRAVEKFQAEGRKDKTNSPNASAVDDRPTPSPLDRIQSPEPPSSDEARPGEPILAESDTSAMGAGHQNSLAAPGQTARPPTIMITEDQTETPTPSPLARALLTSPPAYLAPLRIVHYHLCKWFCPIQYLQYLPVRPDSIAWLDTLIFVILSVLTVVVLSKLSRSWSRIAYAIFQAFEKAFGIDMSWITEKFSPTRLPDNPYAQYWASGTAAAMHGDRTRLRNMDTAIRARDVARRFGRPPRAGGARMPVPAHDQPQMDPGATPPVGDVAMPHDIEL</sequence>
<organism evidence="1 2">
    <name type="scientific">Naganishia adeliensis</name>
    <dbReference type="NCBI Taxonomy" id="92952"/>
    <lineage>
        <taxon>Eukaryota</taxon>
        <taxon>Fungi</taxon>
        <taxon>Dikarya</taxon>
        <taxon>Basidiomycota</taxon>
        <taxon>Agaricomycotina</taxon>
        <taxon>Tremellomycetes</taxon>
        <taxon>Filobasidiales</taxon>
        <taxon>Filobasidiaceae</taxon>
        <taxon>Naganishia</taxon>
    </lineage>
</organism>
<evidence type="ECO:0000313" key="1">
    <source>
        <dbReference type="EMBL" id="KAJ9100135.1"/>
    </source>
</evidence>
<comment type="caution">
    <text evidence="1">The sequence shown here is derived from an EMBL/GenBank/DDBJ whole genome shotgun (WGS) entry which is preliminary data.</text>
</comment>
<gene>
    <name evidence="1" type="ORF">QFC20_005547</name>
</gene>
<dbReference type="Proteomes" id="UP001230649">
    <property type="component" value="Unassembled WGS sequence"/>
</dbReference>
<reference evidence="1" key="1">
    <citation type="submission" date="2023-04" db="EMBL/GenBank/DDBJ databases">
        <title>Draft Genome sequencing of Naganishia species isolated from polar environments using Oxford Nanopore Technology.</title>
        <authorList>
            <person name="Leo P."/>
            <person name="Venkateswaran K."/>
        </authorList>
    </citation>
    <scope>NUCLEOTIDE SEQUENCE</scope>
    <source>
        <strain evidence="1">MNA-CCFEE 5262</strain>
    </source>
</reference>
<keyword evidence="2" id="KW-1185">Reference proteome</keyword>
<dbReference type="EMBL" id="JASBWS010000078">
    <property type="protein sequence ID" value="KAJ9100135.1"/>
    <property type="molecule type" value="Genomic_DNA"/>
</dbReference>
<name>A0ACC2VL40_9TREE</name>
<evidence type="ECO:0000313" key="2">
    <source>
        <dbReference type="Proteomes" id="UP001230649"/>
    </source>
</evidence>
<accession>A0ACC2VL40</accession>
<protein>
    <submittedName>
        <fullName evidence="1">Uncharacterized protein</fullName>
    </submittedName>
</protein>
<proteinExistence type="predicted"/>